<reference evidence="6 7" key="1">
    <citation type="journal article" date="2021" name="Environ. Microbiol.">
        <title>Gene family expansions and transcriptome signatures uncover fungal adaptations to wood decay.</title>
        <authorList>
            <person name="Hage H."/>
            <person name="Miyauchi S."/>
            <person name="Viragh M."/>
            <person name="Drula E."/>
            <person name="Min B."/>
            <person name="Chaduli D."/>
            <person name="Navarro D."/>
            <person name="Favel A."/>
            <person name="Norest M."/>
            <person name="Lesage-Meessen L."/>
            <person name="Balint B."/>
            <person name="Merenyi Z."/>
            <person name="de Eugenio L."/>
            <person name="Morin E."/>
            <person name="Martinez A.T."/>
            <person name="Baldrian P."/>
            <person name="Stursova M."/>
            <person name="Martinez M.J."/>
            <person name="Novotny C."/>
            <person name="Magnuson J.K."/>
            <person name="Spatafora J.W."/>
            <person name="Maurice S."/>
            <person name="Pangilinan J."/>
            <person name="Andreopoulos W."/>
            <person name="LaButti K."/>
            <person name="Hundley H."/>
            <person name="Na H."/>
            <person name="Kuo A."/>
            <person name="Barry K."/>
            <person name="Lipzen A."/>
            <person name="Henrissat B."/>
            <person name="Riley R."/>
            <person name="Ahrendt S."/>
            <person name="Nagy L.G."/>
            <person name="Grigoriev I.V."/>
            <person name="Martin F."/>
            <person name="Rosso M.N."/>
        </authorList>
    </citation>
    <scope>NUCLEOTIDE SEQUENCE [LARGE SCALE GENOMIC DNA]</scope>
    <source>
        <strain evidence="6 7">CIRM-BRFM 1785</strain>
    </source>
</reference>
<dbReference type="Proteomes" id="UP000814176">
    <property type="component" value="Unassembled WGS sequence"/>
</dbReference>
<dbReference type="EMBL" id="JADCUA010000006">
    <property type="protein sequence ID" value="KAH9839262.1"/>
    <property type="molecule type" value="Genomic_DNA"/>
</dbReference>
<gene>
    <name evidence="6" type="ORF">C8Q71DRAFT_831600</name>
</gene>
<dbReference type="InterPro" id="IPR004254">
    <property type="entry name" value="AdipoR/HlyIII-related"/>
</dbReference>
<keyword evidence="7" id="KW-1185">Reference proteome</keyword>
<comment type="caution">
    <text evidence="6">The sequence shown here is derived from an EMBL/GenBank/DDBJ whole genome shotgun (WGS) entry which is preliminary data.</text>
</comment>
<keyword evidence="6" id="KW-0675">Receptor</keyword>
<feature type="transmembrane region" description="Helical" evidence="5">
    <location>
        <begin position="384"/>
        <end position="403"/>
    </location>
</feature>
<accession>A0ABQ8KLS2</accession>
<keyword evidence="2 5" id="KW-0812">Transmembrane</keyword>
<evidence type="ECO:0000256" key="1">
    <source>
        <dbReference type="ARBA" id="ARBA00004141"/>
    </source>
</evidence>
<evidence type="ECO:0000256" key="5">
    <source>
        <dbReference type="SAM" id="Phobius"/>
    </source>
</evidence>
<name>A0ABQ8KLS2_9APHY</name>
<comment type="subcellular location">
    <subcellularLocation>
        <location evidence="1">Membrane</location>
        <topology evidence="1">Multi-pass membrane protein</topology>
    </subcellularLocation>
</comment>
<organism evidence="6 7">
    <name type="scientific">Rhodofomes roseus</name>
    <dbReference type="NCBI Taxonomy" id="34475"/>
    <lineage>
        <taxon>Eukaryota</taxon>
        <taxon>Fungi</taxon>
        <taxon>Dikarya</taxon>
        <taxon>Basidiomycota</taxon>
        <taxon>Agaricomycotina</taxon>
        <taxon>Agaricomycetes</taxon>
        <taxon>Polyporales</taxon>
        <taxon>Rhodofomes</taxon>
    </lineage>
</organism>
<evidence type="ECO:0000256" key="3">
    <source>
        <dbReference type="ARBA" id="ARBA00022989"/>
    </source>
</evidence>
<feature type="transmembrane region" description="Helical" evidence="5">
    <location>
        <begin position="442"/>
        <end position="463"/>
    </location>
</feature>
<evidence type="ECO:0000313" key="7">
    <source>
        <dbReference type="Proteomes" id="UP000814176"/>
    </source>
</evidence>
<evidence type="ECO:0000256" key="2">
    <source>
        <dbReference type="ARBA" id="ARBA00022692"/>
    </source>
</evidence>
<dbReference type="PANTHER" id="PTHR20855">
    <property type="entry name" value="ADIPOR/PROGESTIN RECEPTOR-RELATED"/>
    <property type="match status" value="1"/>
</dbReference>
<keyword evidence="4 5" id="KW-0472">Membrane</keyword>
<protein>
    <submittedName>
        <fullName evidence="6">G-protein coupled receptor</fullName>
    </submittedName>
</protein>
<dbReference type="GeneID" id="72007105"/>
<feature type="transmembrane region" description="Helical" evidence="5">
    <location>
        <begin position="345"/>
        <end position="364"/>
    </location>
</feature>
<dbReference type="RefSeq" id="XP_047781017.1">
    <property type="nucleotide sequence ID" value="XM_047926373.1"/>
</dbReference>
<feature type="transmembrane region" description="Helical" evidence="5">
    <location>
        <begin position="412"/>
        <end position="430"/>
    </location>
</feature>
<evidence type="ECO:0000313" key="6">
    <source>
        <dbReference type="EMBL" id="KAH9839262.1"/>
    </source>
</evidence>
<evidence type="ECO:0000256" key="4">
    <source>
        <dbReference type="ARBA" id="ARBA00023136"/>
    </source>
</evidence>
<sequence length="547" mass="61688">MPAGNRRLPMATVTETMTEVRRRRTPTRRFSTNQAGSYITRSLCQSLPYSVEALDLPNTSLSPSLASLRHHVLSYLAELEARLSQFESPVSPESLKTRGEMTVDEARAWALDGLELLRAIRNDVYSHLPDITLDNVRTHMPDVPRFDDMRARIPDMPDMRARLPDLDFSDMRARLDDVRARISDIDFHRPLDYVNTLSDHLQSLQAHLSSIEFPHRLDLSLLSPTSALSGMYDKVASSDFVAELSSDIREGERIACEIARAAKQSLNGSRLIQYADLPYQWRNNPFVKHGYRFIPLSEWPRLLLSLFALHNETLNIHTHLIPFVAWLVALFPFSPFSSTASEPDTPMLAFTAFALLCLFTSALWHTMAGCAHPKGMELCARIDYVGIGWLISASVGTVAHYGFQCETTTHDIFLSLCLVMGISGSILPFMDWFNQYEYRNFRIAFFLALAFTSVAPLATLAYLHSASEMSAFIRPVTPSLLSYVAGLVFYATHFPECYLSSRWAYSHVLDRIGGGSHAIWHVFIVLAISQHKAAMPHLKRGIGELCW</sequence>
<feature type="transmembrane region" description="Helical" evidence="5">
    <location>
        <begin position="475"/>
        <end position="492"/>
    </location>
</feature>
<keyword evidence="3 5" id="KW-1133">Transmembrane helix</keyword>
<feature type="transmembrane region" description="Helical" evidence="5">
    <location>
        <begin position="314"/>
        <end position="333"/>
    </location>
</feature>
<dbReference type="Pfam" id="PF03006">
    <property type="entry name" value="HlyIII"/>
    <property type="match status" value="1"/>
</dbReference>
<proteinExistence type="predicted"/>
<dbReference type="PANTHER" id="PTHR20855:SF97">
    <property type="entry name" value="ADIPOR-LIKE RECEPTOR IZH3-RELATED"/>
    <property type="match status" value="1"/>
</dbReference>
<feature type="transmembrane region" description="Helical" evidence="5">
    <location>
        <begin position="512"/>
        <end position="529"/>
    </location>
</feature>